<dbReference type="InterPro" id="IPR000462">
    <property type="entry name" value="CDP-OH_P_trans"/>
</dbReference>
<dbReference type="InterPro" id="IPR048254">
    <property type="entry name" value="CDP_ALCOHOL_P_TRANSF_CS"/>
</dbReference>
<accession>A0ABV6QT36</accession>
<sequence length="241" mass="26316">MVGTTRPEPSPDNNATGGPADQAAAGAVMPVLKPSLAHIPLDLMLAAPNRITLVRTIIAMAVAAWAFHSGTWQWLVVGYFVYWAGDSLDGEWARLRKQESLLGAVFDIVCDRASTLLLAGAFIATYPEVVGPLTVYLIQFAVLDTMLSLAFLLWPSTLSPNYFYKVDNPIYLWNWSRAGKAVNTAGVIITLIVGYRWDLMVIPYTIAGLIVIMKVVSLIRLIRILTGAIEPVPGSGKIFKR</sequence>
<dbReference type="EC" id="2.7.8.-" evidence="5"/>
<protein>
    <submittedName>
        <fullName evidence="5">CDP-alcohol phosphatidyltransferase family protein</fullName>
        <ecNumber evidence="5">2.7.8.-</ecNumber>
    </submittedName>
</protein>
<gene>
    <name evidence="5" type="ORF">ACFFGN_23910</name>
</gene>
<keyword evidence="1 2" id="KW-0808">Transferase</keyword>
<evidence type="ECO:0000313" key="5">
    <source>
        <dbReference type="EMBL" id="MFC0627141.1"/>
    </source>
</evidence>
<dbReference type="Gene3D" id="1.20.120.1760">
    <property type="match status" value="1"/>
</dbReference>
<evidence type="ECO:0000256" key="2">
    <source>
        <dbReference type="RuleBase" id="RU003750"/>
    </source>
</evidence>
<dbReference type="InterPro" id="IPR043130">
    <property type="entry name" value="CDP-OH_PTrfase_TM_dom"/>
</dbReference>
<comment type="similarity">
    <text evidence="2">Belongs to the CDP-alcohol phosphatidyltransferase class-I family.</text>
</comment>
<keyword evidence="4" id="KW-0472">Membrane</keyword>
<dbReference type="GO" id="GO:0016740">
    <property type="term" value="F:transferase activity"/>
    <property type="evidence" value="ECO:0007669"/>
    <property type="project" value="UniProtKB-KW"/>
</dbReference>
<evidence type="ECO:0000313" key="6">
    <source>
        <dbReference type="Proteomes" id="UP001589890"/>
    </source>
</evidence>
<feature type="transmembrane region" description="Helical" evidence="4">
    <location>
        <begin position="136"/>
        <end position="154"/>
    </location>
</feature>
<evidence type="ECO:0000256" key="4">
    <source>
        <dbReference type="SAM" id="Phobius"/>
    </source>
</evidence>
<feature type="region of interest" description="Disordered" evidence="3">
    <location>
        <begin position="1"/>
        <end position="20"/>
    </location>
</feature>
<keyword evidence="4" id="KW-1133">Transmembrane helix</keyword>
<dbReference type="EMBL" id="JBHLTC010000030">
    <property type="protein sequence ID" value="MFC0627141.1"/>
    <property type="molecule type" value="Genomic_DNA"/>
</dbReference>
<name>A0ABV6QT36_9ACTN</name>
<keyword evidence="4" id="KW-0812">Transmembrane</keyword>
<evidence type="ECO:0000256" key="3">
    <source>
        <dbReference type="SAM" id="MobiDB-lite"/>
    </source>
</evidence>
<organism evidence="5 6">
    <name type="scientific">Kribbella deserti</name>
    <dbReference type="NCBI Taxonomy" id="1926257"/>
    <lineage>
        <taxon>Bacteria</taxon>
        <taxon>Bacillati</taxon>
        <taxon>Actinomycetota</taxon>
        <taxon>Actinomycetes</taxon>
        <taxon>Propionibacteriales</taxon>
        <taxon>Kribbellaceae</taxon>
        <taxon>Kribbella</taxon>
    </lineage>
</organism>
<dbReference type="Pfam" id="PF01066">
    <property type="entry name" value="CDP-OH_P_transf"/>
    <property type="match status" value="1"/>
</dbReference>
<comment type="caution">
    <text evidence="5">The sequence shown here is derived from an EMBL/GenBank/DDBJ whole genome shotgun (WGS) entry which is preliminary data.</text>
</comment>
<dbReference type="PROSITE" id="PS00379">
    <property type="entry name" value="CDP_ALCOHOL_P_TRANSF"/>
    <property type="match status" value="1"/>
</dbReference>
<evidence type="ECO:0000256" key="1">
    <source>
        <dbReference type="ARBA" id="ARBA00022679"/>
    </source>
</evidence>
<dbReference type="RefSeq" id="WP_380051472.1">
    <property type="nucleotide sequence ID" value="NZ_JBHLTC010000030.1"/>
</dbReference>
<feature type="transmembrane region" description="Helical" evidence="4">
    <location>
        <begin position="101"/>
        <end position="124"/>
    </location>
</feature>
<proteinExistence type="inferred from homology"/>
<reference evidence="5 6" key="1">
    <citation type="submission" date="2024-09" db="EMBL/GenBank/DDBJ databases">
        <authorList>
            <person name="Sun Q."/>
            <person name="Mori K."/>
        </authorList>
    </citation>
    <scope>NUCLEOTIDE SEQUENCE [LARGE SCALE GENOMIC DNA]</scope>
    <source>
        <strain evidence="5 6">CGMCC 1.15906</strain>
    </source>
</reference>
<feature type="transmembrane region" description="Helical" evidence="4">
    <location>
        <begin position="57"/>
        <end position="81"/>
    </location>
</feature>
<feature type="transmembrane region" description="Helical" evidence="4">
    <location>
        <begin position="201"/>
        <end position="222"/>
    </location>
</feature>
<dbReference type="Proteomes" id="UP001589890">
    <property type="component" value="Unassembled WGS sequence"/>
</dbReference>
<keyword evidence="6" id="KW-1185">Reference proteome</keyword>